<evidence type="ECO:0000313" key="2">
    <source>
        <dbReference type="Proteomes" id="UP000789702"/>
    </source>
</evidence>
<gene>
    <name evidence="1" type="ORF">DHETER_LOCUS10183</name>
</gene>
<dbReference type="Proteomes" id="UP000789702">
    <property type="component" value="Unassembled WGS sequence"/>
</dbReference>
<keyword evidence="2" id="KW-1185">Reference proteome</keyword>
<comment type="caution">
    <text evidence="1">The sequence shown here is derived from an EMBL/GenBank/DDBJ whole genome shotgun (WGS) entry which is preliminary data.</text>
</comment>
<name>A0ACA9NRE4_9GLOM</name>
<organism evidence="1 2">
    <name type="scientific">Dentiscutata heterogama</name>
    <dbReference type="NCBI Taxonomy" id="1316150"/>
    <lineage>
        <taxon>Eukaryota</taxon>
        <taxon>Fungi</taxon>
        <taxon>Fungi incertae sedis</taxon>
        <taxon>Mucoromycota</taxon>
        <taxon>Glomeromycotina</taxon>
        <taxon>Glomeromycetes</taxon>
        <taxon>Diversisporales</taxon>
        <taxon>Gigasporaceae</taxon>
        <taxon>Dentiscutata</taxon>
    </lineage>
</organism>
<feature type="non-terminal residue" evidence="1">
    <location>
        <position position="96"/>
    </location>
</feature>
<sequence>PVFNDIVNTLETLNLPDPMQVDEFLEIPDENVVYEVLSDKEVIRELVKIFKTNSLTIINMKNMEDKDDSIELSIQDNMEEYINILRKIEKFINKTK</sequence>
<dbReference type="EMBL" id="CAJVPU010019333">
    <property type="protein sequence ID" value="CAG8671030.1"/>
    <property type="molecule type" value="Genomic_DNA"/>
</dbReference>
<protein>
    <submittedName>
        <fullName evidence="1">11826_t:CDS:1</fullName>
    </submittedName>
</protein>
<accession>A0ACA9NRE4</accession>
<evidence type="ECO:0000313" key="1">
    <source>
        <dbReference type="EMBL" id="CAG8671030.1"/>
    </source>
</evidence>
<feature type="non-terminal residue" evidence="1">
    <location>
        <position position="1"/>
    </location>
</feature>
<proteinExistence type="predicted"/>
<reference evidence="1" key="1">
    <citation type="submission" date="2021-06" db="EMBL/GenBank/DDBJ databases">
        <authorList>
            <person name="Kallberg Y."/>
            <person name="Tangrot J."/>
            <person name="Rosling A."/>
        </authorList>
    </citation>
    <scope>NUCLEOTIDE SEQUENCE</scope>
    <source>
        <strain evidence="1">IL203A</strain>
    </source>
</reference>